<dbReference type="Pfam" id="PF00561">
    <property type="entry name" value="Abhydrolase_1"/>
    <property type="match status" value="1"/>
</dbReference>
<dbReference type="Proteomes" id="UP001165267">
    <property type="component" value="Unassembled WGS sequence"/>
</dbReference>
<evidence type="ECO:0000313" key="3">
    <source>
        <dbReference type="Proteomes" id="UP001165267"/>
    </source>
</evidence>
<protein>
    <submittedName>
        <fullName evidence="2">Alpha/beta hydrolase</fullName>
    </submittedName>
</protein>
<sequence>MTETTFPVITPDGAAIHMTRWHHIAGKPHLHWAHATGFNALAYEPLLRELIPHFNVHSWDMRGHGESRSAGNPKTFGGWNTYYDDLVAVLDQSPEPMWLAGHSIGATASLAAASRRPDKVKGLILIEPVLLDAQQGWALRLANWFGFADRIAMAAAAARRRASFASREEAFRNYRSKNAFSTWSDEWLNAYVEHGFVANDKNEVELACSPSWESLTFQHTEPNAARWIRDPECPIHILAASKGSTFPFTAHAGIRKRLPNSHIEVIADATHFLPMEHTELVVQRIREVAGV</sequence>
<proteinExistence type="predicted"/>
<dbReference type="InterPro" id="IPR050228">
    <property type="entry name" value="Carboxylesterase_BioH"/>
</dbReference>
<dbReference type="PRINTS" id="PR00412">
    <property type="entry name" value="EPOXHYDRLASE"/>
</dbReference>
<feature type="domain" description="AB hydrolase-1" evidence="1">
    <location>
        <begin position="46"/>
        <end position="277"/>
    </location>
</feature>
<gene>
    <name evidence="2" type="ORF">NSP04_04050</name>
</gene>
<dbReference type="GO" id="GO:0016787">
    <property type="term" value="F:hydrolase activity"/>
    <property type="evidence" value="ECO:0007669"/>
    <property type="project" value="UniProtKB-KW"/>
</dbReference>
<dbReference type="InterPro" id="IPR000639">
    <property type="entry name" value="Epox_hydrolase-like"/>
</dbReference>
<dbReference type="InterPro" id="IPR000073">
    <property type="entry name" value="AB_hydrolase_1"/>
</dbReference>
<accession>A0ABT1XEV7</accession>
<dbReference type="EMBL" id="JANKHG010000014">
    <property type="protein sequence ID" value="MCR2745813.1"/>
    <property type="molecule type" value="Genomic_DNA"/>
</dbReference>
<evidence type="ECO:0000259" key="1">
    <source>
        <dbReference type="Pfam" id="PF00561"/>
    </source>
</evidence>
<dbReference type="Gene3D" id="3.40.50.1820">
    <property type="entry name" value="alpha/beta hydrolase"/>
    <property type="match status" value="1"/>
</dbReference>
<evidence type="ECO:0000313" key="2">
    <source>
        <dbReference type="EMBL" id="MCR2745813.1"/>
    </source>
</evidence>
<dbReference type="PANTHER" id="PTHR43194:SF2">
    <property type="entry name" value="PEROXISOMAL MEMBRANE PROTEIN LPX1"/>
    <property type="match status" value="1"/>
</dbReference>
<dbReference type="SUPFAM" id="SSF53474">
    <property type="entry name" value="alpha/beta-Hydrolases"/>
    <property type="match status" value="1"/>
</dbReference>
<name>A0ABT1XEV7_9BURK</name>
<dbReference type="InterPro" id="IPR029058">
    <property type="entry name" value="AB_hydrolase_fold"/>
</dbReference>
<comment type="caution">
    <text evidence="2">The sequence shown here is derived from an EMBL/GenBank/DDBJ whole genome shotgun (WGS) entry which is preliminary data.</text>
</comment>
<dbReference type="RefSeq" id="WP_257511044.1">
    <property type="nucleotide sequence ID" value="NZ_JANKHG010000014.1"/>
</dbReference>
<organism evidence="2 3">
    <name type="scientific">Limnobacter parvus</name>
    <dbReference type="NCBI Taxonomy" id="2939690"/>
    <lineage>
        <taxon>Bacteria</taxon>
        <taxon>Pseudomonadati</taxon>
        <taxon>Pseudomonadota</taxon>
        <taxon>Betaproteobacteria</taxon>
        <taxon>Burkholderiales</taxon>
        <taxon>Burkholderiaceae</taxon>
        <taxon>Limnobacter</taxon>
    </lineage>
</organism>
<keyword evidence="2" id="KW-0378">Hydrolase</keyword>
<keyword evidence="3" id="KW-1185">Reference proteome</keyword>
<reference evidence="2" key="1">
    <citation type="submission" date="2022-07" db="EMBL/GenBank/DDBJ databases">
        <authorList>
            <person name="Xamxidin M."/>
        </authorList>
    </citation>
    <scope>NUCLEOTIDE SEQUENCE</scope>
    <source>
        <strain evidence="2">YS8-69</strain>
    </source>
</reference>
<dbReference type="PANTHER" id="PTHR43194">
    <property type="entry name" value="HYDROLASE ALPHA/BETA FOLD FAMILY"/>
    <property type="match status" value="1"/>
</dbReference>